<feature type="region of interest" description="Disordered" evidence="3">
    <location>
        <begin position="1"/>
        <end position="31"/>
    </location>
</feature>
<dbReference type="WBParaSite" id="PgR122_g008_t01">
    <property type="protein sequence ID" value="PgR122_g008_t01"/>
    <property type="gene ID" value="PgR122_g008"/>
</dbReference>
<dbReference type="AlphaFoldDB" id="A0A915CCQ3"/>
<evidence type="ECO:0000256" key="2">
    <source>
        <dbReference type="ARBA" id="ARBA00022837"/>
    </source>
</evidence>
<dbReference type="InterPro" id="IPR002048">
    <property type="entry name" value="EF_hand_dom"/>
</dbReference>
<evidence type="ECO:0000259" key="4">
    <source>
        <dbReference type="PROSITE" id="PS50222"/>
    </source>
</evidence>
<evidence type="ECO:0000313" key="8">
    <source>
        <dbReference type="WBParaSite" id="PgR122_g008_t03"/>
    </source>
</evidence>
<feature type="region of interest" description="Disordered" evidence="3">
    <location>
        <begin position="472"/>
        <end position="521"/>
    </location>
</feature>
<protein>
    <submittedName>
        <fullName evidence="6 7">EF-hand domain-containing protein</fullName>
    </submittedName>
</protein>
<evidence type="ECO:0000313" key="6">
    <source>
        <dbReference type="WBParaSite" id="PgR122_g008_t01"/>
    </source>
</evidence>
<dbReference type="SUPFAM" id="SSF47473">
    <property type="entry name" value="EF-hand"/>
    <property type="match status" value="2"/>
</dbReference>
<dbReference type="PROSITE" id="PS50222">
    <property type="entry name" value="EF_HAND_2"/>
    <property type="match status" value="1"/>
</dbReference>
<dbReference type="InterPro" id="IPR018247">
    <property type="entry name" value="EF_Hand_1_Ca_BS"/>
</dbReference>
<dbReference type="InterPro" id="IPR011992">
    <property type="entry name" value="EF-hand-dom_pair"/>
</dbReference>
<evidence type="ECO:0000313" key="5">
    <source>
        <dbReference type="Proteomes" id="UP000887569"/>
    </source>
</evidence>
<dbReference type="FunFam" id="1.10.238.10:FF:000025">
    <property type="entry name" value="serine/threonine-protein phosphatase 2A regulatory subunit B'' subunit alpha"/>
    <property type="match status" value="1"/>
</dbReference>
<keyword evidence="1" id="KW-0479">Metal-binding</keyword>
<dbReference type="Gene3D" id="1.10.238.10">
    <property type="entry name" value="EF-hand"/>
    <property type="match status" value="1"/>
</dbReference>
<reference evidence="6 7" key="1">
    <citation type="submission" date="2022-11" db="UniProtKB">
        <authorList>
            <consortium name="WormBaseParasite"/>
        </authorList>
    </citation>
    <scope>IDENTIFICATION</scope>
</reference>
<dbReference type="WBParaSite" id="PgR122_g008_t02">
    <property type="protein sequence ID" value="PgR122_g008_t02"/>
    <property type="gene ID" value="PgR122_g008"/>
</dbReference>
<evidence type="ECO:0000313" key="7">
    <source>
        <dbReference type="WBParaSite" id="PgR122_g008_t02"/>
    </source>
</evidence>
<keyword evidence="2" id="KW-0106">Calcium</keyword>
<dbReference type="InterPro" id="IPR041534">
    <property type="entry name" value="EF-hand_13"/>
</dbReference>
<organism evidence="5 8">
    <name type="scientific">Parascaris univalens</name>
    <name type="common">Nematode worm</name>
    <dbReference type="NCBI Taxonomy" id="6257"/>
    <lineage>
        <taxon>Eukaryota</taxon>
        <taxon>Metazoa</taxon>
        <taxon>Ecdysozoa</taxon>
        <taxon>Nematoda</taxon>
        <taxon>Chromadorea</taxon>
        <taxon>Rhabditida</taxon>
        <taxon>Spirurina</taxon>
        <taxon>Ascaridomorpha</taxon>
        <taxon>Ascaridoidea</taxon>
        <taxon>Ascarididae</taxon>
        <taxon>Parascaris</taxon>
    </lineage>
</organism>
<sequence length="543" mass="62472">MLSSPRSPHPVGCSGSISPQRSGTPERDMLSFRVHPPNDTMMESFQLSFNADESFPTMLLNESFCRDESVDNAAIEVTSDVEQLCRFYYPAGKPVSSEENNETLRKAGEIFEQNGNKITYEQMADVCRALSIPVYSKLIIFNNCISNRREESLTFDDLKIFWKRMTAVAHDEAARFVFSLTNGSRNYAEFADFAPLVMDIVETHPSLDFLKADPRFHEAYIQTVTCRIFWTVNCSWSGRITPTELRRSNFLEELRKLETAYDVNDELDYFSYEHFYVVYCKFQELSSDHDCLTSDELAQYSDRALPDLVVSRIFTEAVSRGPHTEESVTKRAIITYVDFVYFLLAEVDKSHPSSMKYWFRVMDLDEDGCLSLYEMEQFFNGIVEKMTAASVETMSFNDVICLLFDAIRPRSSTFITLSDIKRSRMSTYFFNNFINWLKYFIQETSEGNEKVGSNGELNDWNLFCEREHQRLTAENSDDDGNGDVDDDNNGDVDDDNNGNVDDDNNGDIDDDDGNFDDNYNDYTQDVAFECARFLTDHEEPSPD</sequence>
<dbReference type="Gene3D" id="1.10.238.230">
    <property type="match status" value="1"/>
</dbReference>
<dbReference type="PANTHER" id="PTHR14095">
    <property type="entry name" value="PHOSPHATASE 2A REGULATORY SUBUNIT-RELATED"/>
    <property type="match status" value="1"/>
</dbReference>
<keyword evidence="5" id="KW-1185">Reference proteome</keyword>
<accession>A0A915CCQ3</accession>
<dbReference type="Gene3D" id="1.10.238.220">
    <property type="match status" value="1"/>
</dbReference>
<dbReference type="WBParaSite" id="PgR122_g008_t03">
    <property type="protein sequence ID" value="PgR122_g008_t03"/>
    <property type="gene ID" value="PgR122_g008"/>
</dbReference>
<feature type="compositionally biased region" description="Acidic residues" evidence="3">
    <location>
        <begin position="475"/>
        <end position="519"/>
    </location>
</feature>
<feature type="domain" description="EF-hand" evidence="4">
    <location>
        <begin position="350"/>
        <end position="385"/>
    </location>
</feature>
<dbReference type="GO" id="GO:0005509">
    <property type="term" value="F:calcium ion binding"/>
    <property type="evidence" value="ECO:0007669"/>
    <property type="project" value="InterPro"/>
</dbReference>
<name>A0A915CCQ3_PARUN</name>
<dbReference type="GO" id="GO:0019888">
    <property type="term" value="F:protein phosphatase regulator activity"/>
    <property type="evidence" value="ECO:0007669"/>
    <property type="project" value="TreeGrafter"/>
</dbReference>
<proteinExistence type="predicted"/>
<dbReference type="PROSITE" id="PS00018">
    <property type="entry name" value="EF_HAND_1"/>
    <property type="match status" value="1"/>
</dbReference>
<dbReference type="GO" id="GO:0000159">
    <property type="term" value="C:protein phosphatase type 2A complex"/>
    <property type="evidence" value="ECO:0007669"/>
    <property type="project" value="TreeGrafter"/>
</dbReference>
<dbReference type="Pfam" id="PF17958">
    <property type="entry name" value="EF-hand_13"/>
    <property type="match status" value="1"/>
</dbReference>
<evidence type="ECO:0000256" key="3">
    <source>
        <dbReference type="SAM" id="MobiDB-lite"/>
    </source>
</evidence>
<evidence type="ECO:0000256" key="1">
    <source>
        <dbReference type="ARBA" id="ARBA00022723"/>
    </source>
</evidence>
<dbReference type="Proteomes" id="UP000887569">
    <property type="component" value="Unplaced"/>
</dbReference>
<dbReference type="PANTHER" id="PTHR14095:SF0">
    <property type="entry name" value="MIP22305P"/>
    <property type="match status" value="1"/>
</dbReference>